<evidence type="ECO:0000313" key="3">
    <source>
        <dbReference type="Proteomes" id="UP000627446"/>
    </source>
</evidence>
<feature type="transmembrane region" description="Helical" evidence="1">
    <location>
        <begin position="38"/>
        <end position="56"/>
    </location>
</feature>
<organism evidence="2 3">
    <name type="scientific">Undibacterium nitidum</name>
    <dbReference type="NCBI Taxonomy" id="2762298"/>
    <lineage>
        <taxon>Bacteria</taxon>
        <taxon>Pseudomonadati</taxon>
        <taxon>Pseudomonadota</taxon>
        <taxon>Betaproteobacteria</taxon>
        <taxon>Burkholderiales</taxon>
        <taxon>Oxalobacteraceae</taxon>
        <taxon>Undibacterium</taxon>
    </lineage>
</organism>
<proteinExistence type="predicted"/>
<feature type="transmembrane region" description="Helical" evidence="1">
    <location>
        <begin position="12"/>
        <end position="32"/>
    </location>
</feature>
<evidence type="ECO:0000313" key="2">
    <source>
        <dbReference type="EMBL" id="MBC3880083.1"/>
    </source>
</evidence>
<gene>
    <name evidence="2" type="ORF">H8K36_01720</name>
</gene>
<name>A0A923KMZ6_9BURK</name>
<dbReference type="AlphaFoldDB" id="A0A923KMZ6"/>
<evidence type="ECO:0008006" key="4">
    <source>
        <dbReference type="Google" id="ProtNLM"/>
    </source>
</evidence>
<keyword evidence="3" id="KW-1185">Reference proteome</keyword>
<sequence>MKSDLRIRVKTSACLRSAIGLMLFLSVAVIAYLSLFDVSWFVFGLILLTSIVYFNFEQIKQIFCDRLLWELCVRQDFTLQLREFESDGETLLNQFVVIEQSSKAWSFFVLLHLRSETGRCFYLAVLPDALSYSDFRRLKVIVRFARQRQASNILALDQL</sequence>
<dbReference type="RefSeq" id="WP_186915378.1">
    <property type="nucleotide sequence ID" value="NZ_JACOFZ010000001.1"/>
</dbReference>
<keyword evidence="1" id="KW-1133">Transmembrane helix</keyword>
<dbReference type="InterPro" id="IPR009883">
    <property type="entry name" value="YgfX"/>
</dbReference>
<evidence type="ECO:0000256" key="1">
    <source>
        <dbReference type="SAM" id="Phobius"/>
    </source>
</evidence>
<accession>A0A923KMZ6</accession>
<keyword evidence="1" id="KW-0812">Transmembrane</keyword>
<comment type="caution">
    <text evidence="2">The sequence shown here is derived from an EMBL/GenBank/DDBJ whole genome shotgun (WGS) entry which is preliminary data.</text>
</comment>
<reference evidence="2" key="1">
    <citation type="submission" date="2020-08" db="EMBL/GenBank/DDBJ databases">
        <title>Novel species isolated from subtropical streams in China.</title>
        <authorList>
            <person name="Lu H."/>
        </authorList>
    </citation>
    <scope>NUCLEOTIDE SEQUENCE</scope>
    <source>
        <strain evidence="2">LX22W</strain>
    </source>
</reference>
<dbReference type="EMBL" id="JACOFZ010000001">
    <property type="protein sequence ID" value="MBC3880083.1"/>
    <property type="molecule type" value="Genomic_DNA"/>
</dbReference>
<dbReference type="Pfam" id="PF07254">
    <property type="entry name" value="Cpta_toxin"/>
    <property type="match status" value="1"/>
</dbReference>
<protein>
    <recommendedName>
        <fullName evidence="4">Toxin CptA</fullName>
    </recommendedName>
</protein>
<dbReference type="Proteomes" id="UP000627446">
    <property type="component" value="Unassembled WGS sequence"/>
</dbReference>
<keyword evidence="1" id="KW-0472">Membrane</keyword>